<evidence type="ECO:0000256" key="1">
    <source>
        <dbReference type="SAM" id="MobiDB-lite"/>
    </source>
</evidence>
<keyword evidence="2" id="KW-0472">Membrane</keyword>
<gene>
    <name evidence="3" type="ORF">WKW77_32830</name>
</gene>
<keyword evidence="2" id="KW-1133">Transmembrane helix</keyword>
<feature type="transmembrane region" description="Helical" evidence="2">
    <location>
        <begin position="79"/>
        <end position="100"/>
    </location>
</feature>
<keyword evidence="2" id="KW-0812">Transmembrane</keyword>
<name>A0ABU8VQE7_9BURK</name>
<protein>
    <recommendedName>
        <fullName evidence="5">Bacteriocin</fullName>
    </recommendedName>
</protein>
<organism evidence="3 4">
    <name type="scientific">Variovorax ureilyticus</name>
    <dbReference type="NCBI Taxonomy" id="1836198"/>
    <lineage>
        <taxon>Bacteria</taxon>
        <taxon>Pseudomonadati</taxon>
        <taxon>Pseudomonadota</taxon>
        <taxon>Betaproteobacteria</taxon>
        <taxon>Burkholderiales</taxon>
        <taxon>Comamonadaceae</taxon>
        <taxon>Variovorax</taxon>
    </lineage>
</organism>
<dbReference type="RefSeq" id="WP_340361082.1">
    <property type="nucleotide sequence ID" value="NZ_JBBKZU010000025.1"/>
</dbReference>
<evidence type="ECO:0000313" key="3">
    <source>
        <dbReference type="EMBL" id="MEJ8815888.1"/>
    </source>
</evidence>
<accession>A0ABU8VQE7</accession>
<sequence>MNDTTTHPSCSAPRDEDLAEQARPGHGVPSQDPNPAAQRPLEPEEAEREAKSVLAGGGVVGGAAIGAIVGVVVGGPVGVVVGGALGAVAGAFGGVAAGTVMRPKFERRRPGAERQRAWHVLE</sequence>
<evidence type="ECO:0000256" key="2">
    <source>
        <dbReference type="SAM" id="Phobius"/>
    </source>
</evidence>
<evidence type="ECO:0008006" key="5">
    <source>
        <dbReference type="Google" id="ProtNLM"/>
    </source>
</evidence>
<reference evidence="3 4" key="1">
    <citation type="submission" date="2024-03" db="EMBL/GenBank/DDBJ databases">
        <title>Novel species of the genus Variovorax.</title>
        <authorList>
            <person name="Liu Q."/>
            <person name="Xin Y.-H."/>
        </authorList>
    </citation>
    <scope>NUCLEOTIDE SEQUENCE [LARGE SCALE GENOMIC DNA]</scope>
    <source>
        <strain evidence="3 4">KACC 18899</strain>
    </source>
</reference>
<proteinExistence type="predicted"/>
<dbReference type="Proteomes" id="UP001365846">
    <property type="component" value="Unassembled WGS sequence"/>
</dbReference>
<keyword evidence="4" id="KW-1185">Reference proteome</keyword>
<feature type="transmembrane region" description="Helical" evidence="2">
    <location>
        <begin position="53"/>
        <end position="73"/>
    </location>
</feature>
<dbReference type="EMBL" id="JBBKZU010000025">
    <property type="protein sequence ID" value="MEJ8815888.1"/>
    <property type="molecule type" value="Genomic_DNA"/>
</dbReference>
<evidence type="ECO:0000313" key="4">
    <source>
        <dbReference type="Proteomes" id="UP001365846"/>
    </source>
</evidence>
<comment type="caution">
    <text evidence="3">The sequence shown here is derived from an EMBL/GenBank/DDBJ whole genome shotgun (WGS) entry which is preliminary data.</text>
</comment>
<feature type="region of interest" description="Disordered" evidence="1">
    <location>
        <begin position="1"/>
        <end position="51"/>
    </location>
</feature>